<dbReference type="SUPFAM" id="SSF57667">
    <property type="entry name" value="beta-beta-alpha zinc fingers"/>
    <property type="match status" value="1"/>
</dbReference>
<keyword evidence="1" id="KW-0479">Metal-binding</keyword>
<evidence type="ECO:0000256" key="2">
    <source>
        <dbReference type="SAM" id="MobiDB-lite"/>
    </source>
</evidence>
<evidence type="ECO:0000313" key="4">
    <source>
        <dbReference type="EMBL" id="CAG6647929.1"/>
    </source>
</evidence>
<organism evidence="4">
    <name type="scientific">Cacopsylla melanoneura</name>
    <dbReference type="NCBI Taxonomy" id="428564"/>
    <lineage>
        <taxon>Eukaryota</taxon>
        <taxon>Metazoa</taxon>
        <taxon>Ecdysozoa</taxon>
        <taxon>Arthropoda</taxon>
        <taxon>Hexapoda</taxon>
        <taxon>Insecta</taxon>
        <taxon>Pterygota</taxon>
        <taxon>Neoptera</taxon>
        <taxon>Paraneoptera</taxon>
        <taxon>Hemiptera</taxon>
        <taxon>Sternorrhyncha</taxon>
        <taxon>Psylloidea</taxon>
        <taxon>Psyllidae</taxon>
        <taxon>Psyllinae</taxon>
        <taxon>Cacopsylla</taxon>
    </lineage>
</organism>
<keyword evidence="1" id="KW-0862">Zinc</keyword>
<feature type="domain" description="C2H2-type" evidence="3">
    <location>
        <begin position="56"/>
        <end position="83"/>
    </location>
</feature>
<evidence type="ECO:0000256" key="1">
    <source>
        <dbReference type="PROSITE-ProRule" id="PRU00042"/>
    </source>
</evidence>
<reference evidence="4" key="1">
    <citation type="submission" date="2021-05" db="EMBL/GenBank/DDBJ databases">
        <authorList>
            <person name="Alioto T."/>
            <person name="Alioto T."/>
            <person name="Gomez Garrido J."/>
        </authorList>
    </citation>
    <scope>NUCLEOTIDE SEQUENCE</scope>
</reference>
<dbReference type="InterPro" id="IPR036236">
    <property type="entry name" value="Znf_C2H2_sf"/>
</dbReference>
<feature type="region of interest" description="Disordered" evidence="2">
    <location>
        <begin position="114"/>
        <end position="133"/>
    </location>
</feature>
<dbReference type="EMBL" id="HBUF01149577">
    <property type="protein sequence ID" value="CAG6647929.1"/>
    <property type="molecule type" value="Transcribed_RNA"/>
</dbReference>
<feature type="compositionally biased region" description="Polar residues" evidence="2">
    <location>
        <begin position="121"/>
        <end position="133"/>
    </location>
</feature>
<protein>
    <submittedName>
        <fullName evidence="4">RE1-silencing transcription factor A</fullName>
    </submittedName>
</protein>
<sequence length="133" mass="15582">MVSLIPFYLYFPEPASSYLYSCHHCTLYKTYSLKEIVAHSKECNYMIRMDSFSSKYVCFMCDYRTYCEALITAHICSHSGEKPFKCRYCSFASARNNHVLTHMKSQHQVTNNQFYRKRHSSNSSSPANFMKSS</sequence>
<dbReference type="AlphaFoldDB" id="A0A8D8W7S6"/>
<dbReference type="Gene3D" id="3.30.160.60">
    <property type="entry name" value="Classic Zinc Finger"/>
    <property type="match status" value="1"/>
</dbReference>
<dbReference type="PROSITE" id="PS50157">
    <property type="entry name" value="ZINC_FINGER_C2H2_2"/>
    <property type="match status" value="1"/>
</dbReference>
<accession>A0A8D8W7S6</accession>
<name>A0A8D8W7S6_9HEMI</name>
<evidence type="ECO:0000259" key="3">
    <source>
        <dbReference type="PROSITE" id="PS50157"/>
    </source>
</evidence>
<keyword evidence="1" id="KW-0863">Zinc-finger</keyword>
<dbReference type="InterPro" id="IPR013087">
    <property type="entry name" value="Znf_C2H2_type"/>
</dbReference>
<dbReference type="GO" id="GO:0008270">
    <property type="term" value="F:zinc ion binding"/>
    <property type="evidence" value="ECO:0007669"/>
    <property type="project" value="UniProtKB-KW"/>
</dbReference>
<dbReference type="SMART" id="SM00355">
    <property type="entry name" value="ZnF_C2H2"/>
    <property type="match status" value="2"/>
</dbReference>
<proteinExistence type="predicted"/>